<sequence length="328" mass="36596">MENGCGGGIETQWWWWWAMASMAKLGWGISAYKRGFAGDSRLMPLKAFAVASLFVGSAASASIASLQASGIHKVQDLIELGENIRTGLGVPPRVAKEHIEQTLWDSIIVVDKERAQQKLKNSFAADGPVKVADKEVEEAIVSIILENFPSHAVFGEETKRNSNDIIINDTKLPDFFRVVDPIDVTYSFNLEKVQVWNPYCSYCSSLQGEAYSWHYDQPVTKDGWMGVTGSISTKNGEPLNYSDEVGFACNGIVRSITIMLRHYLALAKEKRSVLQVLVHSDPEDSMRPYRRTSVVFNPPQKDKTGTPKKTKDQSHENVYKLFISIDVS</sequence>
<feature type="compositionally biased region" description="Basic and acidic residues" evidence="3">
    <location>
        <begin position="300"/>
        <end position="314"/>
    </location>
</feature>
<feature type="region of interest" description="Disordered" evidence="3">
    <location>
        <begin position="295"/>
        <end position="314"/>
    </location>
</feature>
<dbReference type="PANTHER" id="PTHR37744">
    <property type="entry name" value="STAR LIPID TRANSFER-LIKE PROTEIN"/>
    <property type="match status" value="1"/>
</dbReference>
<keyword evidence="4" id="KW-1133">Transmembrane helix</keyword>
<keyword evidence="2" id="KW-0479">Metal-binding</keyword>
<comment type="similarity">
    <text evidence="1">Belongs to the inositol monophosphatase superfamily.</text>
</comment>
<gene>
    <name evidence="5" type="ORF">NC653_032521</name>
</gene>
<keyword evidence="2" id="KW-0460">Magnesium</keyword>
<keyword evidence="4" id="KW-0812">Transmembrane</keyword>
<organism evidence="5 6">
    <name type="scientific">Populus alba x Populus x berolinensis</name>
    <dbReference type="NCBI Taxonomy" id="444605"/>
    <lineage>
        <taxon>Eukaryota</taxon>
        <taxon>Viridiplantae</taxon>
        <taxon>Streptophyta</taxon>
        <taxon>Embryophyta</taxon>
        <taxon>Tracheophyta</taxon>
        <taxon>Spermatophyta</taxon>
        <taxon>Magnoliopsida</taxon>
        <taxon>eudicotyledons</taxon>
        <taxon>Gunneridae</taxon>
        <taxon>Pentapetalae</taxon>
        <taxon>rosids</taxon>
        <taxon>fabids</taxon>
        <taxon>Malpighiales</taxon>
        <taxon>Salicaceae</taxon>
        <taxon>Saliceae</taxon>
        <taxon>Populus</taxon>
    </lineage>
</organism>
<feature type="binding site" evidence="2">
    <location>
        <position position="183"/>
    </location>
    <ligand>
        <name>Mg(2+)</name>
        <dbReference type="ChEBI" id="CHEBI:18420"/>
        <label>1</label>
        <note>catalytic</note>
    </ligand>
</feature>
<reference evidence="5" key="1">
    <citation type="journal article" date="2023" name="Mol. Ecol. Resour.">
        <title>Chromosome-level genome assembly of a triploid poplar Populus alba 'Berolinensis'.</title>
        <authorList>
            <person name="Chen S."/>
            <person name="Yu Y."/>
            <person name="Wang X."/>
            <person name="Wang S."/>
            <person name="Zhang T."/>
            <person name="Zhou Y."/>
            <person name="He R."/>
            <person name="Meng N."/>
            <person name="Wang Y."/>
            <person name="Liu W."/>
            <person name="Liu Z."/>
            <person name="Liu J."/>
            <person name="Guo Q."/>
            <person name="Huang H."/>
            <person name="Sederoff R.R."/>
            <person name="Wang G."/>
            <person name="Qu G."/>
            <person name="Chen S."/>
        </authorList>
    </citation>
    <scope>NUCLEOTIDE SEQUENCE</scope>
    <source>
        <strain evidence="5">SC-2020</strain>
    </source>
</reference>
<feature type="transmembrane region" description="Helical" evidence="4">
    <location>
        <begin position="44"/>
        <end position="66"/>
    </location>
</feature>
<dbReference type="EMBL" id="JAQIZT010000014">
    <property type="protein sequence ID" value="KAJ6971986.1"/>
    <property type="molecule type" value="Genomic_DNA"/>
</dbReference>
<feature type="binding site" evidence="2">
    <location>
        <position position="180"/>
    </location>
    <ligand>
        <name>Mg(2+)</name>
        <dbReference type="ChEBI" id="CHEBI:18420"/>
        <label>1</label>
        <note>catalytic</note>
    </ligand>
</feature>
<dbReference type="Proteomes" id="UP001164929">
    <property type="component" value="Chromosome 14"/>
</dbReference>
<dbReference type="InterPro" id="IPR000760">
    <property type="entry name" value="Inositol_monophosphatase-like"/>
</dbReference>
<keyword evidence="4" id="KW-0472">Membrane</keyword>
<dbReference type="Gene3D" id="3.30.540.10">
    <property type="entry name" value="Fructose-1,6-Bisphosphatase, subunit A, domain 1"/>
    <property type="match status" value="1"/>
</dbReference>
<feature type="transmembrane region" description="Helical" evidence="4">
    <location>
        <begin position="13"/>
        <end position="32"/>
    </location>
</feature>
<evidence type="ECO:0000256" key="1">
    <source>
        <dbReference type="ARBA" id="ARBA00009759"/>
    </source>
</evidence>
<dbReference type="SUPFAM" id="SSF56655">
    <property type="entry name" value="Carbohydrate phosphatase"/>
    <property type="match status" value="1"/>
</dbReference>
<evidence type="ECO:0000313" key="5">
    <source>
        <dbReference type="EMBL" id="KAJ6971986.1"/>
    </source>
</evidence>
<evidence type="ECO:0000256" key="3">
    <source>
        <dbReference type="SAM" id="MobiDB-lite"/>
    </source>
</evidence>
<dbReference type="PANTHER" id="PTHR37744:SF1">
    <property type="entry name" value="STAR LIPID TRANSFER-LIKE PROTEIN"/>
    <property type="match status" value="1"/>
</dbReference>
<comment type="caution">
    <text evidence="5">The sequence shown here is derived from an EMBL/GenBank/DDBJ whole genome shotgun (WGS) entry which is preliminary data.</text>
</comment>
<evidence type="ECO:0000256" key="2">
    <source>
        <dbReference type="PIRSR" id="PIRSR600760-2"/>
    </source>
</evidence>
<feature type="binding site" evidence="2">
    <location>
        <position position="182"/>
    </location>
    <ligand>
        <name>Mg(2+)</name>
        <dbReference type="ChEBI" id="CHEBI:18420"/>
        <label>1</label>
        <note>catalytic</note>
    </ligand>
</feature>
<comment type="cofactor">
    <cofactor evidence="2">
        <name>Mg(2+)</name>
        <dbReference type="ChEBI" id="CHEBI:18420"/>
    </cofactor>
</comment>
<dbReference type="GO" id="GO:0046872">
    <property type="term" value="F:metal ion binding"/>
    <property type="evidence" value="ECO:0007669"/>
    <property type="project" value="UniProtKB-KW"/>
</dbReference>
<name>A0AAD6LRV8_9ROSI</name>
<evidence type="ECO:0000313" key="6">
    <source>
        <dbReference type="Proteomes" id="UP001164929"/>
    </source>
</evidence>
<keyword evidence="6" id="KW-1185">Reference proteome</keyword>
<dbReference type="Pfam" id="PF00459">
    <property type="entry name" value="Inositol_P"/>
    <property type="match status" value="1"/>
</dbReference>
<evidence type="ECO:0000256" key="4">
    <source>
        <dbReference type="SAM" id="Phobius"/>
    </source>
</evidence>
<dbReference type="AlphaFoldDB" id="A0AAD6LRV8"/>
<protein>
    <submittedName>
        <fullName evidence="5">Uncharacterized protein</fullName>
    </submittedName>
</protein>
<proteinExistence type="inferred from homology"/>
<accession>A0AAD6LRV8</accession>
<feature type="binding site" evidence="2">
    <location>
        <position position="156"/>
    </location>
    <ligand>
        <name>Mg(2+)</name>
        <dbReference type="ChEBI" id="CHEBI:18420"/>
        <label>1</label>
        <note>catalytic</note>
    </ligand>
</feature>